<dbReference type="OrthoDB" id="6894274at2"/>
<evidence type="ECO:0000313" key="1">
    <source>
        <dbReference type="EMBL" id="AWY43825.1"/>
    </source>
</evidence>
<dbReference type="EMBL" id="CP029693">
    <property type="protein sequence ID" value="AWY43825.1"/>
    <property type="molecule type" value="Genomic_DNA"/>
</dbReference>
<dbReference type="Proteomes" id="UP000250299">
    <property type="component" value="Chromosome"/>
</dbReference>
<dbReference type="RefSeq" id="WP_110967351.1">
    <property type="nucleotide sequence ID" value="NZ_CP029693.1"/>
</dbReference>
<protein>
    <submittedName>
        <fullName evidence="1">Uncharacterized protein</fullName>
    </submittedName>
</protein>
<name>A0A2Z4RT54_PSEPU</name>
<reference evidence="1 2" key="1">
    <citation type="submission" date="2018-05" db="EMBL/GenBank/DDBJ databases">
        <title>Whole genome sequence of Pseudomonas putida JBC17.</title>
        <authorList>
            <person name="Lee Y.H."/>
            <person name="David K."/>
        </authorList>
    </citation>
    <scope>NUCLEOTIDE SEQUENCE [LARGE SCALE GENOMIC DNA]</scope>
    <source>
        <strain evidence="1 2">JBC17</strain>
    </source>
</reference>
<sequence>MPEEMNKGRPDHYRYVDEIGPEGVTIRCEKWLVCGETPQCWYVIPEAQNYLMTNSFYAEALKNTRKRILKYAGGKKFCYPTREEAFNSYRIRKRWQLRHTEHAFQRAKTALAEINRITTPPALPHICEGGDYFKQMNWSAY</sequence>
<proteinExistence type="predicted"/>
<gene>
    <name evidence="1" type="ORF">DKY63_29495</name>
</gene>
<evidence type="ECO:0000313" key="2">
    <source>
        <dbReference type="Proteomes" id="UP000250299"/>
    </source>
</evidence>
<accession>A0A2Z4RT54</accession>
<organism evidence="1 2">
    <name type="scientific">Pseudomonas putida</name>
    <name type="common">Arthrobacter siderocapsulatus</name>
    <dbReference type="NCBI Taxonomy" id="303"/>
    <lineage>
        <taxon>Bacteria</taxon>
        <taxon>Pseudomonadati</taxon>
        <taxon>Pseudomonadota</taxon>
        <taxon>Gammaproteobacteria</taxon>
        <taxon>Pseudomonadales</taxon>
        <taxon>Pseudomonadaceae</taxon>
        <taxon>Pseudomonas</taxon>
    </lineage>
</organism>
<dbReference type="AlphaFoldDB" id="A0A2Z4RT54"/>